<dbReference type="FunFam" id="3.40.1180.10:FF:000001">
    <property type="entry name" value="(2E,6E)-farnesyl-diphosphate-specific ditrans,polycis-undecaprenyl-diphosphate synthase"/>
    <property type="match status" value="1"/>
</dbReference>
<dbReference type="CDD" id="cd00475">
    <property type="entry name" value="Cis_IPPS"/>
    <property type="match status" value="1"/>
</dbReference>
<dbReference type="Proteomes" id="UP000298716">
    <property type="component" value="Chromosome"/>
</dbReference>
<dbReference type="GO" id="GO:0008834">
    <property type="term" value="F:ditrans,polycis-undecaprenyl-diphosphate synthase [(2E,6E)-farnesyl-diphosphate specific] activity"/>
    <property type="evidence" value="ECO:0007669"/>
    <property type="project" value="UniProtKB-UniRule"/>
</dbReference>
<keyword evidence="2 3" id="KW-0479">Metal-binding</keyword>
<evidence type="ECO:0000256" key="1">
    <source>
        <dbReference type="ARBA" id="ARBA00022679"/>
    </source>
</evidence>
<feature type="binding site" evidence="3">
    <location>
        <position position="39"/>
    </location>
    <ligand>
        <name>substrate</name>
    </ligand>
</feature>
<name>A0A4D6Y195_9GAMM</name>
<feature type="binding site" evidence="3">
    <location>
        <position position="75"/>
    </location>
    <ligand>
        <name>substrate</name>
    </ligand>
</feature>
<gene>
    <name evidence="3 4" type="primary">uppS</name>
    <name evidence="4" type="ORF">D9V72_01190</name>
</gene>
<comment type="caution">
    <text evidence="3">Lacks conserved residue(s) required for the propagation of feature annotation.</text>
</comment>
<comment type="function">
    <text evidence="3">Catalyzes the sequential condensation of isopentenyl diphosphate (IPP) with (2E,6E)-farnesyl diphosphate (E,E-FPP) to yield (2Z,6Z,10Z,14Z,18Z,22Z,26Z,30Z,34E,38E)-undecaprenyl diphosphate (di-trans,octa-cis-UPP). UPP is the precursor of glycosyl carrier lipid in the biosynthesis of bacterial cell wall polysaccharide components such as peptidoglycan and lipopolysaccharide.</text>
</comment>
<dbReference type="GO" id="GO:0071555">
    <property type="term" value="P:cell wall organization"/>
    <property type="evidence" value="ECO:0007669"/>
    <property type="project" value="UniProtKB-KW"/>
</dbReference>
<feature type="binding site" evidence="3">
    <location>
        <position position="26"/>
    </location>
    <ligand>
        <name>Mg(2+)</name>
        <dbReference type="ChEBI" id="CHEBI:18420"/>
    </ligand>
</feature>
<dbReference type="GO" id="GO:0000287">
    <property type="term" value="F:magnesium ion binding"/>
    <property type="evidence" value="ECO:0007669"/>
    <property type="project" value="UniProtKB-UniRule"/>
</dbReference>
<sequence>MERKSSLEYNEKNHKYNPRHVAIIMDGNGRWANKKGKMRIFGHKEGFKAVKEAIRFSIINDLKILTLYAFSSENWNRPLFEIKSLMELFYYALESEIKNLKKYNIRLKVIGDITYFNKKLQKSIRNAEQITSNNNGLILNIAANYGGRWDIIQSIKKIICKVQKGILNINNIQEKTFSEYLSTSKLLPVDLVIRTGGEKRISNFLLWQIAYSELYFTDVLWPDFNHYVFQQAIDAFISRERRFGGCKKNEKQ</sequence>
<dbReference type="InterPro" id="IPR036424">
    <property type="entry name" value="UPP_synth-like_sf"/>
</dbReference>
<dbReference type="RefSeq" id="WP_158354763.1">
    <property type="nucleotide sequence ID" value="NZ_CP034867.1"/>
</dbReference>
<feature type="active site" description="Proton acceptor" evidence="3">
    <location>
        <position position="74"/>
    </location>
</feature>
<keyword evidence="3" id="KW-0573">Peptidoglycan synthesis</keyword>
<comment type="subunit">
    <text evidence="3">Homodimer.</text>
</comment>
<dbReference type="PANTHER" id="PTHR10291:SF0">
    <property type="entry name" value="DEHYDRODOLICHYL DIPHOSPHATE SYNTHASE 2"/>
    <property type="match status" value="1"/>
</dbReference>
<proteinExistence type="inferred from homology"/>
<feature type="binding site" evidence="3">
    <location>
        <begin position="27"/>
        <end position="30"/>
    </location>
    <ligand>
        <name>substrate</name>
    </ligand>
</feature>
<reference evidence="4 5" key="2">
    <citation type="submission" date="2019-05" db="EMBL/GenBank/DDBJ databases">
        <title>Genome evolution of the obligate endosymbiont Buchnera aphidicola.</title>
        <authorList>
            <person name="Moran N.A."/>
        </authorList>
    </citation>
    <scope>NUCLEOTIDE SEQUENCE [LARGE SCALE GENOMIC DNA]</scope>
    <source>
        <strain evidence="4 5">Mga</strain>
    </source>
</reference>
<reference evidence="4 5" key="1">
    <citation type="submission" date="2018-12" db="EMBL/GenBank/DDBJ databases">
        <authorList>
            <person name="Chong R.A."/>
        </authorList>
    </citation>
    <scope>NUCLEOTIDE SEQUENCE [LARGE SCALE GENOMIC DNA]</scope>
    <source>
        <strain evidence="4 5">Mga</strain>
    </source>
</reference>
<keyword evidence="3" id="KW-0460">Magnesium</keyword>
<evidence type="ECO:0000256" key="3">
    <source>
        <dbReference type="HAMAP-Rule" id="MF_01139"/>
    </source>
</evidence>
<dbReference type="Gene3D" id="3.40.1180.10">
    <property type="entry name" value="Decaprenyl diphosphate synthase-like"/>
    <property type="match status" value="1"/>
</dbReference>
<feature type="active site" evidence="3">
    <location>
        <position position="26"/>
    </location>
</feature>
<organism evidence="4 5">
    <name type="scientific">Buchnera aphidicola</name>
    <name type="common">Macrosiphum gaurae</name>
    <dbReference type="NCBI Taxonomy" id="2315801"/>
    <lineage>
        <taxon>Bacteria</taxon>
        <taxon>Pseudomonadati</taxon>
        <taxon>Pseudomonadota</taxon>
        <taxon>Gammaproteobacteria</taxon>
        <taxon>Enterobacterales</taxon>
        <taxon>Erwiniaceae</taxon>
        <taxon>Buchnera</taxon>
    </lineage>
</organism>
<dbReference type="PROSITE" id="PS01066">
    <property type="entry name" value="UPP_SYNTHASE"/>
    <property type="match status" value="1"/>
</dbReference>
<keyword evidence="3" id="KW-0133">Cell shape</keyword>
<dbReference type="HAMAP" id="MF_01139">
    <property type="entry name" value="ISPT"/>
    <property type="match status" value="1"/>
</dbReference>
<feature type="binding site" evidence="3">
    <location>
        <position position="194"/>
    </location>
    <ligand>
        <name>substrate</name>
    </ligand>
</feature>
<accession>A0A4D6Y195</accession>
<feature type="binding site" evidence="3">
    <location>
        <position position="31"/>
    </location>
    <ligand>
        <name>substrate</name>
    </ligand>
</feature>
<protein>
    <recommendedName>
        <fullName evidence="3">Ditrans,polycis-undecaprenyl-diphosphate synthase ((2E,6E)-farnesyl-diphosphate specific)</fullName>
        <ecNumber evidence="3">2.5.1.31</ecNumber>
    </recommendedName>
    <alternativeName>
        <fullName evidence="3">Ditrans,polycis-undecaprenylcistransferase</fullName>
    </alternativeName>
    <alternativeName>
        <fullName evidence="3">Undecaprenyl diphosphate synthase</fullName>
        <shortName evidence="3">UDS</shortName>
    </alternativeName>
    <alternativeName>
        <fullName evidence="3">Undecaprenyl pyrophosphate synthase</fullName>
        <shortName evidence="3">UPP synthase</shortName>
    </alternativeName>
</protein>
<dbReference type="GO" id="GO:0005829">
    <property type="term" value="C:cytosol"/>
    <property type="evidence" value="ECO:0007669"/>
    <property type="project" value="TreeGrafter"/>
</dbReference>
<feature type="binding site" evidence="3">
    <location>
        <position position="213"/>
    </location>
    <ligand>
        <name>Mg(2+)</name>
        <dbReference type="ChEBI" id="CHEBI:18420"/>
    </ligand>
</feature>
<feature type="binding site" evidence="3">
    <location>
        <position position="43"/>
    </location>
    <ligand>
        <name>substrate</name>
    </ligand>
</feature>
<evidence type="ECO:0000313" key="4">
    <source>
        <dbReference type="EMBL" id="QCI22687.1"/>
    </source>
</evidence>
<comment type="catalytic activity">
    <reaction evidence="3">
        <text>8 isopentenyl diphosphate + (2E,6E)-farnesyl diphosphate = di-trans,octa-cis-undecaprenyl diphosphate + 8 diphosphate</text>
        <dbReference type="Rhea" id="RHEA:27551"/>
        <dbReference type="ChEBI" id="CHEBI:33019"/>
        <dbReference type="ChEBI" id="CHEBI:58405"/>
        <dbReference type="ChEBI" id="CHEBI:128769"/>
        <dbReference type="ChEBI" id="CHEBI:175763"/>
        <dbReference type="EC" id="2.5.1.31"/>
    </reaction>
</comment>
<dbReference type="EC" id="2.5.1.31" evidence="3"/>
<evidence type="ECO:0000313" key="5">
    <source>
        <dbReference type="Proteomes" id="UP000298716"/>
    </source>
</evidence>
<dbReference type="OrthoDB" id="4191603at2"/>
<dbReference type="GO" id="GO:0008360">
    <property type="term" value="P:regulation of cell shape"/>
    <property type="evidence" value="ECO:0007669"/>
    <property type="project" value="UniProtKB-KW"/>
</dbReference>
<feature type="binding site" evidence="3">
    <location>
        <begin position="200"/>
        <end position="202"/>
    </location>
    <ligand>
        <name>substrate</name>
    </ligand>
</feature>
<evidence type="ECO:0000256" key="2">
    <source>
        <dbReference type="ARBA" id="ARBA00022723"/>
    </source>
</evidence>
<dbReference type="NCBIfam" id="TIGR00055">
    <property type="entry name" value="uppS"/>
    <property type="match status" value="1"/>
</dbReference>
<dbReference type="GO" id="GO:0009252">
    <property type="term" value="P:peptidoglycan biosynthetic process"/>
    <property type="evidence" value="ECO:0007669"/>
    <property type="project" value="UniProtKB-UniRule"/>
</dbReference>
<dbReference type="EMBL" id="CP034867">
    <property type="protein sequence ID" value="QCI22687.1"/>
    <property type="molecule type" value="Genomic_DNA"/>
</dbReference>
<dbReference type="SUPFAM" id="SSF64005">
    <property type="entry name" value="Undecaprenyl diphosphate synthase"/>
    <property type="match status" value="1"/>
</dbReference>
<feature type="binding site" evidence="3">
    <location>
        <begin position="71"/>
        <end position="73"/>
    </location>
    <ligand>
        <name>substrate</name>
    </ligand>
</feature>
<keyword evidence="1 3" id="KW-0808">Transferase</keyword>
<dbReference type="InterPro" id="IPR018520">
    <property type="entry name" value="UPP_synth-like_CS"/>
</dbReference>
<dbReference type="InterPro" id="IPR001441">
    <property type="entry name" value="UPP_synth-like"/>
</dbReference>
<dbReference type="GO" id="GO:0016094">
    <property type="term" value="P:polyprenol biosynthetic process"/>
    <property type="evidence" value="ECO:0007669"/>
    <property type="project" value="TreeGrafter"/>
</dbReference>
<dbReference type="PANTHER" id="PTHR10291">
    <property type="entry name" value="DEHYDRODOLICHYL DIPHOSPHATE SYNTHASE FAMILY MEMBER"/>
    <property type="match status" value="1"/>
</dbReference>
<feature type="binding site" evidence="3">
    <location>
        <position position="77"/>
    </location>
    <ligand>
        <name>substrate</name>
    </ligand>
</feature>
<comment type="similarity">
    <text evidence="3">Belongs to the UPP synthase family.</text>
</comment>
<comment type="cofactor">
    <cofactor evidence="3">
        <name>Mg(2+)</name>
        <dbReference type="ChEBI" id="CHEBI:18420"/>
    </cofactor>
    <text evidence="3">Binds 2 magnesium ions per subunit.</text>
</comment>
<dbReference type="AlphaFoldDB" id="A0A4D6Y195"/>
<keyword evidence="3" id="KW-0961">Cell wall biogenesis/degradation</keyword>
<dbReference type="Pfam" id="PF01255">
    <property type="entry name" value="Prenyltransf"/>
    <property type="match status" value="1"/>
</dbReference>